<dbReference type="Gene3D" id="1.20.1250.20">
    <property type="entry name" value="MFS general substrate transporter like domains"/>
    <property type="match status" value="1"/>
</dbReference>
<feature type="transmembrane region" description="Helical" evidence="6">
    <location>
        <begin position="376"/>
        <end position="403"/>
    </location>
</feature>
<evidence type="ECO:0000313" key="7">
    <source>
        <dbReference type="EMBL" id="CAK8687966.1"/>
    </source>
</evidence>
<keyword evidence="8" id="KW-1185">Reference proteome</keyword>
<keyword evidence="2" id="KW-0813">Transport</keyword>
<feature type="non-terminal residue" evidence="7">
    <location>
        <position position="410"/>
    </location>
</feature>
<feature type="transmembrane region" description="Helical" evidence="6">
    <location>
        <begin position="146"/>
        <end position="170"/>
    </location>
</feature>
<dbReference type="InterPro" id="IPR050930">
    <property type="entry name" value="MFS_Vesicular_Transporter"/>
</dbReference>
<dbReference type="Proteomes" id="UP001642483">
    <property type="component" value="Unassembled WGS sequence"/>
</dbReference>
<evidence type="ECO:0008006" key="9">
    <source>
        <dbReference type="Google" id="ProtNLM"/>
    </source>
</evidence>
<feature type="transmembrane region" description="Helical" evidence="6">
    <location>
        <begin position="212"/>
        <end position="236"/>
    </location>
</feature>
<feature type="transmembrane region" description="Helical" evidence="6">
    <location>
        <begin position="118"/>
        <end position="140"/>
    </location>
</feature>
<dbReference type="SUPFAM" id="SSF103473">
    <property type="entry name" value="MFS general substrate transporter"/>
    <property type="match status" value="1"/>
</dbReference>
<evidence type="ECO:0000256" key="1">
    <source>
        <dbReference type="ARBA" id="ARBA00004141"/>
    </source>
</evidence>
<keyword evidence="3 6" id="KW-0812">Transmembrane</keyword>
<evidence type="ECO:0000256" key="3">
    <source>
        <dbReference type="ARBA" id="ARBA00022692"/>
    </source>
</evidence>
<keyword evidence="4 6" id="KW-1133">Transmembrane helix</keyword>
<evidence type="ECO:0000256" key="2">
    <source>
        <dbReference type="ARBA" id="ARBA00022448"/>
    </source>
</evidence>
<proteinExistence type="predicted"/>
<feature type="transmembrane region" description="Helical" evidence="6">
    <location>
        <begin position="323"/>
        <end position="356"/>
    </location>
</feature>
<sequence length="410" mass="44279">MVIVYLLMIIDYGLLSMTFQFFQADFSNTHFISNTDPRNDISLSANATSDTTATNLTATNLTATNLTAAIQGVTPQNFRDDEHAILATQNVHPAAIFAVKTAVQSVVNLLSGSLIDRFGYGVPMFVGTVALLLTAIGYGFGQSYTVLLVSAALHGIGSSCVTVGGMTMLARIFNDKEERAKTFRMALSSMAIGMTAGPVFAKGMDSFQDKIIPFFVFVVVITVIGFCQIFCIGLKIERNKKPMTLMKLPNVSCILLAVQGLMITGFVLGVLIGGFPDWLLFRFQPSKLELGDAFLYGIVGFELSAILIHKLPFNNWPWIDTVIGMVILFIGLIMLTLSPSFLFITVPTIGYGINFITGSIYPDLPSLLEANHNSHYGTVFALADFGFSISFAAGLLSYCAIVATSTMSCG</sequence>
<evidence type="ECO:0000256" key="6">
    <source>
        <dbReference type="SAM" id="Phobius"/>
    </source>
</evidence>
<comment type="subcellular location">
    <subcellularLocation>
        <location evidence="1">Membrane</location>
        <topology evidence="1">Multi-pass membrane protein</topology>
    </subcellularLocation>
</comment>
<organism evidence="7 8">
    <name type="scientific">Clavelina lepadiformis</name>
    <name type="common">Light-bulb sea squirt</name>
    <name type="synonym">Ascidia lepadiformis</name>
    <dbReference type="NCBI Taxonomy" id="159417"/>
    <lineage>
        <taxon>Eukaryota</taxon>
        <taxon>Metazoa</taxon>
        <taxon>Chordata</taxon>
        <taxon>Tunicata</taxon>
        <taxon>Ascidiacea</taxon>
        <taxon>Aplousobranchia</taxon>
        <taxon>Clavelinidae</taxon>
        <taxon>Clavelina</taxon>
    </lineage>
</organism>
<protein>
    <recommendedName>
        <fullName evidence="9">Major facilitator superfamily (MFS) profile domain-containing protein</fullName>
    </recommendedName>
</protein>
<reference evidence="7 8" key="1">
    <citation type="submission" date="2024-02" db="EMBL/GenBank/DDBJ databases">
        <authorList>
            <person name="Daric V."/>
            <person name="Darras S."/>
        </authorList>
    </citation>
    <scope>NUCLEOTIDE SEQUENCE [LARGE SCALE GENOMIC DNA]</scope>
</reference>
<comment type="caution">
    <text evidence="7">The sequence shown here is derived from an EMBL/GenBank/DDBJ whole genome shotgun (WGS) entry which is preliminary data.</text>
</comment>
<evidence type="ECO:0000256" key="5">
    <source>
        <dbReference type="ARBA" id="ARBA00023136"/>
    </source>
</evidence>
<dbReference type="PANTHER" id="PTHR23506">
    <property type="entry name" value="GH10249P"/>
    <property type="match status" value="1"/>
</dbReference>
<dbReference type="Pfam" id="PF07690">
    <property type="entry name" value="MFS_1"/>
    <property type="match status" value="1"/>
</dbReference>
<gene>
    <name evidence="7" type="ORF">CVLEPA_LOCUS20010</name>
</gene>
<dbReference type="InterPro" id="IPR036259">
    <property type="entry name" value="MFS_trans_sf"/>
</dbReference>
<dbReference type="PANTHER" id="PTHR23506:SF23">
    <property type="entry name" value="GH10249P"/>
    <property type="match status" value="1"/>
</dbReference>
<accession>A0ABP0G819</accession>
<feature type="transmembrane region" description="Helical" evidence="6">
    <location>
        <begin position="293"/>
        <end position="311"/>
    </location>
</feature>
<evidence type="ECO:0000313" key="8">
    <source>
        <dbReference type="Proteomes" id="UP001642483"/>
    </source>
</evidence>
<dbReference type="EMBL" id="CAWYQH010000106">
    <property type="protein sequence ID" value="CAK8687966.1"/>
    <property type="molecule type" value="Genomic_DNA"/>
</dbReference>
<evidence type="ECO:0000256" key="4">
    <source>
        <dbReference type="ARBA" id="ARBA00022989"/>
    </source>
</evidence>
<feature type="transmembrane region" description="Helical" evidence="6">
    <location>
        <begin position="248"/>
        <end position="273"/>
    </location>
</feature>
<name>A0ABP0G819_CLALP</name>
<dbReference type="InterPro" id="IPR011701">
    <property type="entry name" value="MFS"/>
</dbReference>
<keyword evidence="5 6" id="KW-0472">Membrane</keyword>